<dbReference type="AlphaFoldDB" id="A0A8J3YNE6"/>
<evidence type="ECO:0000313" key="2">
    <source>
        <dbReference type="EMBL" id="GIJ48749.1"/>
    </source>
</evidence>
<accession>A0A8J3YNE6</accession>
<sequence length="124" mass="13991">MRVIRWYVSGWLGVLRYRGRARRGELWSYYLINQVIIGFTTYLVGDVPATVFGLVQALPLFALAVRRLHDTGREGATLVVVLLPIVGMIMLIVWLVRRGDIGPNRYGSDPRWESLRVPAGSVHG</sequence>
<evidence type="ECO:0000313" key="3">
    <source>
        <dbReference type="Proteomes" id="UP000619260"/>
    </source>
</evidence>
<comment type="caution">
    <text evidence="2">The sequence shown here is derived from an EMBL/GenBank/DDBJ whole genome shotgun (WGS) entry which is preliminary data.</text>
</comment>
<reference evidence="2" key="1">
    <citation type="submission" date="2021-01" db="EMBL/GenBank/DDBJ databases">
        <title>Whole genome shotgun sequence of Virgisporangium aliadipatigenens NBRC 105644.</title>
        <authorList>
            <person name="Komaki H."/>
            <person name="Tamura T."/>
        </authorList>
    </citation>
    <scope>NUCLEOTIDE SEQUENCE</scope>
    <source>
        <strain evidence="2">NBRC 105644</strain>
    </source>
</reference>
<dbReference type="EMBL" id="BOPF01000022">
    <property type="protein sequence ID" value="GIJ48749.1"/>
    <property type="molecule type" value="Genomic_DNA"/>
</dbReference>
<dbReference type="InterPro" id="IPR008523">
    <property type="entry name" value="DUF805"/>
</dbReference>
<keyword evidence="3" id="KW-1185">Reference proteome</keyword>
<evidence type="ECO:0000256" key="1">
    <source>
        <dbReference type="SAM" id="Phobius"/>
    </source>
</evidence>
<name>A0A8J3YNE6_9ACTN</name>
<dbReference type="GO" id="GO:0005886">
    <property type="term" value="C:plasma membrane"/>
    <property type="evidence" value="ECO:0007669"/>
    <property type="project" value="TreeGrafter"/>
</dbReference>
<proteinExistence type="predicted"/>
<dbReference type="Proteomes" id="UP000619260">
    <property type="component" value="Unassembled WGS sequence"/>
</dbReference>
<dbReference type="PANTHER" id="PTHR34980">
    <property type="entry name" value="INNER MEMBRANE PROTEIN-RELATED-RELATED"/>
    <property type="match status" value="1"/>
</dbReference>
<feature type="transmembrane region" description="Helical" evidence="1">
    <location>
        <begin position="75"/>
        <end position="96"/>
    </location>
</feature>
<dbReference type="Pfam" id="PF05656">
    <property type="entry name" value="DUF805"/>
    <property type="match status" value="1"/>
</dbReference>
<gene>
    <name evidence="2" type="primary">yhaI</name>
    <name evidence="2" type="ORF">Val02_56350</name>
</gene>
<feature type="transmembrane region" description="Helical" evidence="1">
    <location>
        <begin position="26"/>
        <end position="45"/>
    </location>
</feature>
<organism evidence="2 3">
    <name type="scientific">Virgisporangium aliadipatigenens</name>
    <dbReference type="NCBI Taxonomy" id="741659"/>
    <lineage>
        <taxon>Bacteria</taxon>
        <taxon>Bacillati</taxon>
        <taxon>Actinomycetota</taxon>
        <taxon>Actinomycetes</taxon>
        <taxon>Micromonosporales</taxon>
        <taxon>Micromonosporaceae</taxon>
        <taxon>Virgisporangium</taxon>
    </lineage>
</organism>
<keyword evidence="1" id="KW-0812">Transmembrane</keyword>
<keyword evidence="1" id="KW-0472">Membrane</keyword>
<keyword evidence="1" id="KW-1133">Transmembrane helix</keyword>
<protein>
    <submittedName>
        <fullName evidence="2">DUF805 domain-containing protein</fullName>
    </submittedName>
</protein>
<dbReference type="PANTHER" id="PTHR34980:SF2">
    <property type="entry name" value="INNER MEMBRANE PROTEIN YHAH-RELATED"/>
    <property type="match status" value="1"/>
</dbReference>